<keyword evidence="5" id="KW-1185">Reference proteome</keyword>
<dbReference type="SMART" id="SM00267">
    <property type="entry name" value="GGDEF"/>
    <property type="match status" value="1"/>
</dbReference>
<evidence type="ECO:0000256" key="1">
    <source>
        <dbReference type="ARBA" id="ARBA00012528"/>
    </source>
</evidence>
<evidence type="ECO:0000259" key="3">
    <source>
        <dbReference type="PROSITE" id="PS50887"/>
    </source>
</evidence>
<dbReference type="InterPro" id="IPR050469">
    <property type="entry name" value="Diguanylate_Cyclase"/>
</dbReference>
<dbReference type="eggNOG" id="COG3706">
    <property type="taxonomic scope" value="Bacteria"/>
</dbReference>
<comment type="caution">
    <text evidence="4">The sequence shown here is derived from an EMBL/GenBank/DDBJ whole genome shotgun (WGS) entry which is preliminary data.</text>
</comment>
<dbReference type="PANTHER" id="PTHR45138:SF9">
    <property type="entry name" value="DIGUANYLATE CYCLASE DGCM-RELATED"/>
    <property type="match status" value="1"/>
</dbReference>
<protein>
    <recommendedName>
        <fullName evidence="1">diguanylate cyclase</fullName>
        <ecNumber evidence="1">2.7.7.65</ecNumber>
    </recommendedName>
</protein>
<dbReference type="EC" id="2.7.7.65" evidence="1"/>
<dbReference type="PROSITE" id="PS50887">
    <property type="entry name" value="GGDEF"/>
    <property type="match status" value="1"/>
</dbReference>
<dbReference type="FunFam" id="3.30.70.270:FF:000001">
    <property type="entry name" value="Diguanylate cyclase domain protein"/>
    <property type="match status" value="1"/>
</dbReference>
<dbReference type="InterPro" id="IPR035965">
    <property type="entry name" value="PAS-like_dom_sf"/>
</dbReference>
<dbReference type="RefSeq" id="WP_021232076.1">
    <property type="nucleotide sequence ID" value="NZ_ATHL01000001.1"/>
</dbReference>
<dbReference type="InterPro" id="IPR013656">
    <property type="entry name" value="PAS_4"/>
</dbReference>
<dbReference type="AlphaFoldDB" id="T0JD59"/>
<comment type="catalytic activity">
    <reaction evidence="2">
        <text>2 GTP = 3',3'-c-di-GMP + 2 diphosphate</text>
        <dbReference type="Rhea" id="RHEA:24898"/>
        <dbReference type="ChEBI" id="CHEBI:33019"/>
        <dbReference type="ChEBI" id="CHEBI:37565"/>
        <dbReference type="ChEBI" id="CHEBI:58805"/>
        <dbReference type="EC" id="2.7.7.65"/>
    </reaction>
</comment>
<evidence type="ECO:0000313" key="4">
    <source>
        <dbReference type="EMBL" id="EQB19774.1"/>
    </source>
</evidence>
<dbReference type="GO" id="GO:0052621">
    <property type="term" value="F:diguanylate cyclase activity"/>
    <property type="evidence" value="ECO:0007669"/>
    <property type="project" value="UniProtKB-EC"/>
</dbReference>
<sequence>MTASISEALYELCGFARVSCEAELVVALEVDAGYRASAVAVSPTLPLSSFNLRNSRIFEHAWASAPVSASELRLPSAVINALPALPTFVLFVPAGLDHAPYSGLLLLWTAPDAPPPLVRHVPLLAGSVASALGRRREAVRQAAIRDQFNDLLESVPAGIVVFDGDGHGAMVNERAARLLSTEPGRHEASDVAEPMRMLRERCDNRKELDALYEGHMANVHYSVTTHWMLGERTYEVDTHPVHGDGERGRIWLFSDVTAELRMAANLRKMAETDPLTGAANRRSLESEFARIMKTPGARDRAFSVLMVDVDHFKQINDTHGHSVGDEVLRKVAARCRTALREGDLFARFGGEEFVAVLAAPQEAELTAIAERLRRSIAGSAFRSGTLSIPLTVSVGIASGTGRDAPPASFLATLIEQADDALYAAKQSGRNRVVSYTRQRLAG</sequence>
<dbReference type="Gene3D" id="3.30.70.270">
    <property type="match status" value="1"/>
</dbReference>
<evidence type="ECO:0000313" key="5">
    <source>
        <dbReference type="Proteomes" id="UP000015527"/>
    </source>
</evidence>
<dbReference type="SUPFAM" id="SSF55073">
    <property type="entry name" value="Nucleotide cyclase"/>
    <property type="match status" value="1"/>
</dbReference>
<reference evidence="4 5" key="1">
    <citation type="journal article" date="2013" name="Genome Announc.">
        <title>Genome Sequence of Novosphingobium lindaniclasticum LE124T, Isolated from a Hexachlorocyclohexane Dumpsite.</title>
        <authorList>
            <person name="Saxena A."/>
            <person name="Nayyar N."/>
            <person name="Sangwan N."/>
            <person name="Kumari R."/>
            <person name="Khurana J.P."/>
            <person name="Lal R."/>
        </authorList>
    </citation>
    <scope>NUCLEOTIDE SEQUENCE [LARGE SCALE GENOMIC DNA]</scope>
    <source>
        <strain evidence="4 5">LE124</strain>
    </source>
</reference>
<dbReference type="InterPro" id="IPR000160">
    <property type="entry name" value="GGDEF_dom"/>
</dbReference>
<organism evidence="4 5">
    <name type="scientific">Novosphingobium lindaniclasticum LE124</name>
    <dbReference type="NCBI Taxonomy" id="1096930"/>
    <lineage>
        <taxon>Bacteria</taxon>
        <taxon>Pseudomonadati</taxon>
        <taxon>Pseudomonadota</taxon>
        <taxon>Alphaproteobacteria</taxon>
        <taxon>Sphingomonadales</taxon>
        <taxon>Sphingomonadaceae</taxon>
        <taxon>Novosphingobium</taxon>
    </lineage>
</organism>
<dbReference type="Gene3D" id="3.30.450.20">
    <property type="entry name" value="PAS domain"/>
    <property type="match status" value="1"/>
</dbReference>
<feature type="domain" description="GGDEF" evidence="3">
    <location>
        <begin position="300"/>
        <end position="437"/>
    </location>
</feature>
<gene>
    <name evidence="4" type="ORF">L284_00365</name>
</gene>
<dbReference type="PANTHER" id="PTHR45138">
    <property type="entry name" value="REGULATORY COMPONENTS OF SENSORY TRANSDUCTION SYSTEM"/>
    <property type="match status" value="1"/>
</dbReference>
<dbReference type="EMBL" id="ATHL01000001">
    <property type="protein sequence ID" value="EQB19774.1"/>
    <property type="molecule type" value="Genomic_DNA"/>
</dbReference>
<dbReference type="CDD" id="cd01949">
    <property type="entry name" value="GGDEF"/>
    <property type="match status" value="1"/>
</dbReference>
<dbReference type="Pfam" id="PF08448">
    <property type="entry name" value="PAS_4"/>
    <property type="match status" value="1"/>
</dbReference>
<dbReference type="Proteomes" id="UP000015527">
    <property type="component" value="Unassembled WGS sequence"/>
</dbReference>
<dbReference type="SUPFAM" id="SSF55785">
    <property type="entry name" value="PYP-like sensor domain (PAS domain)"/>
    <property type="match status" value="1"/>
</dbReference>
<proteinExistence type="predicted"/>
<dbReference type="PATRIC" id="fig|1096930.3.peg.74"/>
<evidence type="ECO:0000256" key="2">
    <source>
        <dbReference type="ARBA" id="ARBA00034247"/>
    </source>
</evidence>
<accession>T0JD59</accession>
<dbReference type="OrthoDB" id="384661at2"/>
<dbReference type="NCBIfam" id="TIGR00254">
    <property type="entry name" value="GGDEF"/>
    <property type="match status" value="1"/>
</dbReference>
<name>T0JD59_9SPHN</name>
<dbReference type="InterPro" id="IPR029787">
    <property type="entry name" value="Nucleotide_cyclase"/>
</dbReference>
<dbReference type="Pfam" id="PF00990">
    <property type="entry name" value="GGDEF"/>
    <property type="match status" value="1"/>
</dbReference>
<dbReference type="InterPro" id="IPR043128">
    <property type="entry name" value="Rev_trsase/Diguanyl_cyclase"/>
</dbReference>